<dbReference type="EMBL" id="CP051177">
    <property type="protein sequence ID" value="QKX50819.1"/>
    <property type="molecule type" value="Genomic_DNA"/>
</dbReference>
<reference evidence="3 4" key="1">
    <citation type="submission" date="2020-04" db="EMBL/GenBank/DDBJ databases">
        <authorList>
            <person name="Pajer P."/>
            <person name="Broz P."/>
        </authorList>
    </citation>
    <scope>NUCLEOTIDE SEQUENCE [LARGE SCALE GENOMIC DNA]</scope>
    <source>
        <strain evidence="4">NRL-ATB46093</strain>
    </source>
</reference>
<gene>
    <name evidence="3" type="ORF">HF394_09595</name>
</gene>
<comment type="similarity">
    <text evidence="1">Belongs to the universal stress protein A family.</text>
</comment>
<dbReference type="Pfam" id="PF00582">
    <property type="entry name" value="Usp"/>
    <property type="match status" value="1"/>
</dbReference>
<evidence type="ECO:0000259" key="2">
    <source>
        <dbReference type="Pfam" id="PF00582"/>
    </source>
</evidence>
<feature type="domain" description="UspA" evidence="2">
    <location>
        <begin position="1"/>
        <end position="139"/>
    </location>
</feature>
<proteinExistence type="inferred from homology"/>
<accession>A0A7H8QA70</accession>
<evidence type="ECO:0000313" key="3">
    <source>
        <dbReference type="EMBL" id="QKX50819.1"/>
    </source>
</evidence>
<dbReference type="PRINTS" id="PR01438">
    <property type="entry name" value="UNVRSLSTRESS"/>
</dbReference>
<dbReference type="InterPro" id="IPR014729">
    <property type="entry name" value="Rossmann-like_a/b/a_fold"/>
</dbReference>
<keyword evidence="4" id="KW-1185">Reference proteome</keyword>
<dbReference type="InterPro" id="IPR006015">
    <property type="entry name" value="Universal_stress_UspA"/>
</dbReference>
<dbReference type="RefSeq" id="WP_036807518.1">
    <property type="nucleotide sequence ID" value="NZ_CP051177.1"/>
</dbReference>
<dbReference type="PANTHER" id="PTHR46268">
    <property type="entry name" value="STRESS RESPONSE PROTEIN NHAX"/>
    <property type="match status" value="1"/>
</dbReference>
<protein>
    <submittedName>
        <fullName evidence="3">Universal stress protein</fullName>
    </submittedName>
</protein>
<name>A0A7H8QA70_9BACL</name>
<dbReference type="PANTHER" id="PTHR46268:SF6">
    <property type="entry name" value="UNIVERSAL STRESS PROTEIN UP12"/>
    <property type="match status" value="1"/>
</dbReference>
<dbReference type="Proteomes" id="UP000509222">
    <property type="component" value="Chromosome"/>
</dbReference>
<sequence length="139" mass="15237">MYQKILVAADGSDHSKRAAQEAVKMAKANPDAVVTLLYVIDYEKGRTEVLHGQSSEEVHLERRKHLVPLEEIFRSAGVAFETKTLHGIPGPTIVKHANEAGYDIVFIGSRGLNSLQEMVLGSVSHKVAKRVQAPVIIVK</sequence>
<dbReference type="InterPro" id="IPR006016">
    <property type="entry name" value="UspA"/>
</dbReference>
<dbReference type="SUPFAM" id="SSF52402">
    <property type="entry name" value="Adenine nucleotide alpha hydrolases-like"/>
    <property type="match status" value="1"/>
</dbReference>
<dbReference type="AlphaFoldDB" id="A0A7H8QA70"/>
<evidence type="ECO:0000313" key="4">
    <source>
        <dbReference type="Proteomes" id="UP000509222"/>
    </source>
</evidence>
<evidence type="ECO:0000256" key="1">
    <source>
        <dbReference type="ARBA" id="ARBA00008791"/>
    </source>
</evidence>
<dbReference type="Gene3D" id="3.40.50.620">
    <property type="entry name" value="HUPs"/>
    <property type="match status" value="1"/>
</dbReference>
<reference evidence="4" key="2">
    <citation type="submission" date="2020-06" db="EMBL/GenBank/DDBJ databases">
        <title>Isolation of Planomicrobium glaciei.</title>
        <authorList>
            <person name="Malisova L."/>
            <person name="Safrankova R."/>
            <person name="Jakubu V."/>
            <person name="Spanelova P."/>
        </authorList>
    </citation>
    <scope>NUCLEOTIDE SEQUENCE [LARGE SCALE GENOMIC DNA]</scope>
    <source>
        <strain evidence="4">NRL-ATB46093</strain>
    </source>
</reference>
<dbReference type="CDD" id="cd00293">
    <property type="entry name" value="USP-like"/>
    <property type="match status" value="1"/>
</dbReference>
<organism evidence="3 4">
    <name type="scientific">Planococcus glaciei</name>
    <dbReference type="NCBI Taxonomy" id="459472"/>
    <lineage>
        <taxon>Bacteria</taxon>
        <taxon>Bacillati</taxon>
        <taxon>Bacillota</taxon>
        <taxon>Bacilli</taxon>
        <taxon>Bacillales</taxon>
        <taxon>Caryophanaceae</taxon>
        <taxon>Planococcus</taxon>
    </lineage>
</organism>